<dbReference type="PANTHER" id="PTHR31150">
    <property type="entry name" value="EXPRESSED PROTEIN"/>
    <property type="match status" value="1"/>
</dbReference>
<dbReference type="PANTHER" id="PTHR31150:SF19">
    <property type="entry name" value="RING-TYPE DOMAIN-CONTAINING PROTEIN"/>
    <property type="match status" value="1"/>
</dbReference>
<evidence type="ECO:0000256" key="2">
    <source>
        <dbReference type="SAM" id="Phobius"/>
    </source>
</evidence>
<dbReference type="CDD" id="cd16448">
    <property type="entry name" value="RING-H2"/>
    <property type="match status" value="1"/>
</dbReference>
<dbReference type="InterPro" id="IPR013083">
    <property type="entry name" value="Znf_RING/FYVE/PHD"/>
</dbReference>
<dbReference type="SUPFAM" id="SSF57850">
    <property type="entry name" value="RING/U-box"/>
    <property type="match status" value="1"/>
</dbReference>
<proteinExistence type="predicted"/>
<keyword evidence="2" id="KW-1133">Transmembrane helix</keyword>
<keyword evidence="1" id="KW-0863">Zinc-finger</keyword>
<keyword evidence="1" id="KW-0862">Zinc</keyword>
<dbReference type="EMBL" id="OX465086">
    <property type="protein sequence ID" value="CAI9261543.1"/>
    <property type="molecule type" value="Genomic_DNA"/>
</dbReference>
<keyword evidence="2" id="KW-0472">Membrane</keyword>
<sequence>MPDPETSPPELTKYKCLLCKRDLSLTSEGAVYQPTAPPAVAILPCGHTFHDQCLQKITPQDQAKDPPCIPCAIGDGYDIVLKKARCISGCQKVFEIDNMKAWKSVLIFATSYALGLFMIAKSPWYFLPLAWAWTETAVTGVKL</sequence>
<evidence type="ECO:0000313" key="4">
    <source>
        <dbReference type="EMBL" id="CAI9261543.1"/>
    </source>
</evidence>
<keyword evidence="5" id="KW-1185">Reference proteome</keyword>
<protein>
    <recommendedName>
        <fullName evidence="3">RING-type domain-containing protein</fullName>
    </recommendedName>
</protein>
<reference evidence="4" key="1">
    <citation type="submission" date="2023-04" db="EMBL/GenBank/DDBJ databases">
        <authorList>
            <person name="Vijverberg K."/>
            <person name="Xiong W."/>
            <person name="Schranz E."/>
        </authorList>
    </citation>
    <scope>NUCLEOTIDE SEQUENCE</scope>
</reference>
<dbReference type="GO" id="GO:0008270">
    <property type="term" value="F:zinc ion binding"/>
    <property type="evidence" value="ECO:0007669"/>
    <property type="project" value="UniProtKB-KW"/>
</dbReference>
<dbReference type="AlphaFoldDB" id="A0AA35Y8A5"/>
<keyword evidence="2" id="KW-0812">Transmembrane</keyword>
<gene>
    <name evidence="4" type="ORF">LSALG_LOCUS2329</name>
</gene>
<evidence type="ECO:0000256" key="1">
    <source>
        <dbReference type="PROSITE-ProRule" id="PRU00175"/>
    </source>
</evidence>
<accession>A0AA35Y8A5</accession>
<name>A0AA35Y8A5_LACSI</name>
<feature type="transmembrane region" description="Helical" evidence="2">
    <location>
        <begin position="101"/>
        <end position="120"/>
    </location>
</feature>
<dbReference type="InterPro" id="IPR001841">
    <property type="entry name" value="Znf_RING"/>
</dbReference>
<evidence type="ECO:0000313" key="5">
    <source>
        <dbReference type="Proteomes" id="UP001177003"/>
    </source>
</evidence>
<organism evidence="4 5">
    <name type="scientific">Lactuca saligna</name>
    <name type="common">Willowleaf lettuce</name>
    <dbReference type="NCBI Taxonomy" id="75948"/>
    <lineage>
        <taxon>Eukaryota</taxon>
        <taxon>Viridiplantae</taxon>
        <taxon>Streptophyta</taxon>
        <taxon>Embryophyta</taxon>
        <taxon>Tracheophyta</taxon>
        <taxon>Spermatophyta</taxon>
        <taxon>Magnoliopsida</taxon>
        <taxon>eudicotyledons</taxon>
        <taxon>Gunneridae</taxon>
        <taxon>Pentapetalae</taxon>
        <taxon>asterids</taxon>
        <taxon>campanulids</taxon>
        <taxon>Asterales</taxon>
        <taxon>Asteraceae</taxon>
        <taxon>Cichorioideae</taxon>
        <taxon>Cichorieae</taxon>
        <taxon>Lactucinae</taxon>
        <taxon>Lactuca</taxon>
    </lineage>
</organism>
<evidence type="ECO:0000259" key="3">
    <source>
        <dbReference type="PROSITE" id="PS50089"/>
    </source>
</evidence>
<keyword evidence="1" id="KW-0479">Metal-binding</keyword>
<dbReference type="Proteomes" id="UP001177003">
    <property type="component" value="Chromosome 0"/>
</dbReference>
<dbReference type="PROSITE" id="PS50089">
    <property type="entry name" value="ZF_RING_2"/>
    <property type="match status" value="1"/>
</dbReference>
<feature type="domain" description="RING-type" evidence="3">
    <location>
        <begin position="16"/>
        <end position="71"/>
    </location>
</feature>
<dbReference type="Gene3D" id="3.30.40.10">
    <property type="entry name" value="Zinc/RING finger domain, C3HC4 (zinc finger)"/>
    <property type="match status" value="1"/>
</dbReference>